<keyword evidence="3" id="KW-1185">Reference proteome</keyword>
<dbReference type="EMBL" id="GL988047">
    <property type="protein sequence ID" value="EGS17772.1"/>
    <property type="molecule type" value="Genomic_DNA"/>
</dbReference>
<evidence type="ECO:0000313" key="3">
    <source>
        <dbReference type="Proteomes" id="UP000008066"/>
    </source>
</evidence>
<dbReference type="KEGG" id="cthr:CTHT_0071190"/>
<dbReference type="Proteomes" id="UP000008066">
    <property type="component" value="Unassembled WGS sequence"/>
</dbReference>
<protein>
    <recommendedName>
        <fullName evidence="4">Ankyrin repeat-containing protein</fullName>
    </recommendedName>
</protein>
<proteinExistence type="predicted"/>
<evidence type="ECO:0000256" key="1">
    <source>
        <dbReference type="SAM" id="MobiDB-lite"/>
    </source>
</evidence>
<organism evidence="3">
    <name type="scientific">Chaetomium thermophilum (strain DSM 1495 / CBS 144.50 / IMI 039719)</name>
    <name type="common">Thermochaetoides thermophila</name>
    <dbReference type="NCBI Taxonomy" id="759272"/>
    <lineage>
        <taxon>Eukaryota</taxon>
        <taxon>Fungi</taxon>
        <taxon>Dikarya</taxon>
        <taxon>Ascomycota</taxon>
        <taxon>Pezizomycotina</taxon>
        <taxon>Sordariomycetes</taxon>
        <taxon>Sordariomycetidae</taxon>
        <taxon>Sordariales</taxon>
        <taxon>Chaetomiaceae</taxon>
        <taxon>Thermochaetoides</taxon>
    </lineage>
</organism>
<gene>
    <name evidence="2" type="ORF">CTHT_0071190</name>
</gene>
<dbReference type="AlphaFoldDB" id="G0SFK7"/>
<feature type="region of interest" description="Disordered" evidence="1">
    <location>
        <begin position="73"/>
        <end position="110"/>
    </location>
</feature>
<dbReference type="HOGENOM" id="CLU_1981409_0_0_1"/>
<dbReference type="GeneID" id="18261157"/>
<dbReference type="RefSeq" id="XP_006697390.1">
    <property type="nucleotide sequence ID" value="XM_006697327.1"/>
</dbReference>
<dbReference type="SUPFAM" id="SSF48403">
    <property type="entry name" value="Ankyrin repeat"/>
    <property type="match status" value="1"/>
</dbReference>
<accession>G0SFK7</accession>
<reference evidence="2 3" key="1">
    <citation type="journal article" date="2011" name="Cell">
        <title>Insight into structure and assembly of the nuclear pore complex by utilizing the genome of a eukaryotic thermophile.</title>
        <authorList>
            <person name="Amlacher S."/>
            <person name="Sarges P."/>
            <person name="Flemming D."/>
            <person name="van Noort V."/>
            <person name="Kunze R."/>
            <person name="Devos D.P."/>
            <person name="Arumugam M."/>
            <person name="Bork P."/>
            <person name="Hurt E."/>
        </authorList>
    </citation>
    <scope>NUCLEOTIDE SEQUENCE [LARGE SCALE GENOMIC DNA]</scope>
    <source>
        <strain evidence="3">DSM 1495 / CBS 144.50 / IMI 039719</strain>
    </source>
</reference>
<evidence type="ECO:0008006" key="4">
    <source>
        <dbReference type="Google" id="ProtNLM"/>
    </source>
</evidence>
<name>G0SFK7_CHATD</name>
<dbReference type="InterPro" id="IPR036770">
    <property type="entry name" value="Ankyrin_rpt-contain_sf"/>
</dbReference>
<sequence>MGSVNPHPPSQRNAPPLINSLHKAILSNDYHGVRILIAPNKNNVDQRLEAEGATFLMVAVLLGRLKIATLTSPKLSAAQPHIRSQQDRPNDDEQPQENNDSVEIVVDEDDRTVSHVAATEPIKVKD</sequence>
<evidence type="ECO:0000313" key="2">
    <source>
        <dbReference type="EMBL" id="EGS17772.1"/>
    </source>
</evidence>